<proteinExistence type="predicted"/>
<feature type="transmembrane region" description="Helical" evidence="2">
    <location>
        <begin position="6"/>
        <end position="29"/>
    </location>
</feature>
<sequence length="227" mass="25900">MVNIDIVLSSLIAQAPLVAVAILILYYTLDRKIDKVKIELKGHIDKLEKAVDGLSNRVEKLEASVAELRDRVEKVESSMSELKGRVDSIAARLNALRRDVRTLAKGFYTYQTTLIDFLSAKGVVNEPEAVLLRGSLKTAVPYVQSKYYTEEVRRRLIALLDKEIKDYTWDDVAELERIAEAIYNEYIETGREDLLDYYPKLMTYIAVVRGLIRRREMEKKTQGGAVV</sequence>
<keyword evidence="4" id="KW-1185">Reference proteome</keyword>
<name>H6Q9I0_PYROT</name>
<evidence type="ECO:0000313" key="4">
    <source>
        <dbReference type="Proteomes" id="UP000009062"/>
    </source>
</evidence>
<dbReference type="AlphaFoldDB" id="H6Q9I0"/>
<reference evidence="3 4" key="1">
    <citation type="journal article" date="2012" name="Stand. Genomic Sci.">
        <title>Complete genome sequence of Pyrobaculum oguniense.</title>
        <authorList>
            <person name="Bernick D.L."/>
            <person name="Karplus K."/>
            <person name="Lui L.M."/>
            <person name="Coker J.K."/>
            <person name="Murphy J.N."/>
            <person name="Chan P.P."/>
            <person name="Cozen A.E."/>
            <person name="Lowe T.M."/>
        </authorList>
    </citation>
    <scope>NUCLEOTIDE SEQUENCE [LARGE SCALE GENOMIC DNA]</scope>
    <source>
        <strain evidence="3 4">TE7</strain>
    </source>
</reference>
<evidence type="ECO:0000256" key="1">
    <source>
        <dbReference type="SAM" id="Coils"/>
    </source>
</evidence>
<dbReference type="eggNOG" id="arCOG03877">
    <property type="taxonomic scope" value="Archaea"/>
</dbReference>
<evidence type="ECO:0000256" key="2">
    <source>
        <dbReference type="SAM" id="Phobius"/>
    </source>
</evidence>
<keyword evidence="2" id="KW-0472">Membrane</keyword>
<dbReference type="KEGG" id="pog:Pogu_1821"/>
<accession>H6Q9I0</accession>
<dbReference type="Gene3D" id="1.20.5.340">
    <property type="match status" value="1"/>
</dbReference>
<keyword evidence="1" id="KW-0175">Coiled coil</keyword>
<dbReference type="EMBL" id="CP003316">
    <property type="protein sequence ID" value="AFA39848.1"/>
    <property type="molecule type" value="Genomic_DNA"/>
</dbReference>
<keyword evidence="2" id="KW-0812">Transmembrane</keyword>
<protein>
    <submittedName>
        <fullName evidence="3">PaREP5ab</fullName>
    </submittedName>
</protein>
<keyword evidence="2" id="KW-1133">Transmembrane helix</keyword>
<gene>
    <name evidence="3" type="ordered locus">Pogu_1821</name>
</gene>
<dbReference type="HOGENOM" id="CLU_087511_0_0_2"/>
<dbReference type="SUPFAM" id="SSF57997">
    <property type="entry name" value="Tropomyosin"/>
    <property type="match status" value="1"/>
</dbReference>
<organism evidence="3 4">
    <name type="scientific">Pyrobaculum oguniense (strain DSM 13380 / JCM 10595 / TE7)</name>
    <dbReference type="NCBI Taxonomy" id="698757"/>
    <lineage>
        <taxon>Archaea</taxon>
        <taxon>Thermoproteota</taxon>
        <taxon>Thermoprotei</taxon>
        <taxon>Thermoproteales</taxon>
        <taxon>Thermoproteaceae</taxon>
        <taxon>Pyrobaculum</taxon>
    </lineage>
</organism>
<feature type="coiled-coil region" evidence="1">
    <location>
        <begin position="37"/>
        <end position="99"/>
    </location>
</feature>
<evidence type="ECO:0000313" key="3">
    <source>
        <dbReference type="EMBL" id="AFA39848.1"/>
    </source>
</evidence>
<dbReference type="Proteomes" id="UP000009062">
    <property type="component" value="Chromosome"/>
</dbReference>